<dbReference type="SMART" id="SM00195">
    <property type="entry name" value="DSPc"/>
    <property type="match status" value="1"/>
</dbReference>
<dbReference type="PROSITE" id="PS50056">
    <property type="entry name" value="TYR_PHOSPHATASE_2"/>
    <property type="match status" value="1"/>
</dbReference>
<dbReference type="FunFam" id="1.25.40.10:FF:000427">
    <property type="entry name" value="Pentatricopeptide repeat-containing protein chloroplastic"/>
    <property type="match status" value="1"/>
</dbReference>
<evidence type="ECO:0000256" key="14">
    <source>
        <dbReference type="ARBA" id="ARBA00023264"/>
    </source>
</evidence>
<dbReference type="InterPro" id="IPR002885">
    <property type="entry name" value="PPR_rpt"/>
</dbReference>
<evidence type="ECO:0000256" key="13">
    <source>
        <dbReference type="ARBA" id="ARBA00023209"/>
    </source>
</evidence>
<feature type="domain" description="Tyrosine specific protein phosphatases" evidence="21">
    <location>
        <begin position="134"/>
        <end position="202"/>
    </location>
</feature>
<dbReference type="SUPFAM" id="SSF52799">
    <property type="entry name" value="(Phosphotyrosine protein) phosphatases II"/>
    <property type="match status" value="1"/>
</dbReference>
<dbReference type="PROSITE" id="PS51375">
    <property type="entry name" value="PPR"/>
    <property type="match status" value="3"/>
</dbReference>
<feature type="repeat" description="PPR" evidence="19">
    <location>
        <begin position="609"/>
        <end position="643"/>
    </location>
</feature>
<evidence type="ECO:0000256" key="12">
    <source>
        <dbReference type="ARBA" id="ARBA00023136"/>
    </source>
</evidence>
<dbReference type="Gene3D" id="1.25.40.10">
    <property type="entry name" value="Tetratricopeptide repeat domain"/>
    <property type="match status" value="4"/>
</dbReference>
<dbReference type="Gene3D" id="3.90.190.10">
    <property type="entry name" value="Protein tyrosine phosphatase superfamily"/>
    <property type="match status" value="1"/>
</dbReference>
<evidence type="ECO:0000256" key="6">
    <source>
        <dbReference type="ARBA" id="ARBA00022729"/>
    </source>
</evidence>
<dbReference type="GO" id="GO:0003723">
    <property type="term" value="F:RNA binding"/>
    <property type="evidence" value="ECO:0007669"/>
    <property type="project" value="InterPro"/>
</dbReference>
<dbReference type="InterPro" id="IPR046848">
    <property type="entry name" value="E_motif"/>
</dbReference>
<organism evidence="22 23">
    <name type="scientific">Linum tenue</name>
    <dbReference type="NCBI Taxonomy" id="586396"/>
    <lineage>
        <taxon>Eukaryota</taxon>
        <taxon>Viridiplantae</taxon>
        <taxon>Streptophyta</taxon>
        <taxon>Embryophyta</taxon>
        <taxon>Tracheophyta</taxon>
        <taxon>Spermatophyta</taxon>
        <taxon>Magnoliopsida</taxon>
        <taxon>eudicotyledons</taxon>
        <taxon>Gunneridae</taxon>
        <taxon>Pentapetalae</taxon>
        <taxon>rosids</taxon>
        <taxon>fabids</taxon>
        <taxon>Malpighiales</taxon>
        <taxon>Linaceae</taxon>
        <taxon>Linum</taxon>
    </lineage>
</organism>
<comment type="similarity">
    <text evidence="3">Belongs to the protein-tyrosine phosphatase family. Non-receptor class dual specificity subfamily.</text>
</comment>
<dbReference type="PROSITE" id="PS00383">
    <property type="entry name" value="TYR_PHOSPHATASE_1"/>
    <property type="match status" value="1"/>
</dbReference>
<keyword evidence="11" id="KW-0443">Lipid metabolism</keyword>
<dbReference type="Pfam" id="PF01535">
    <property type="entry name" value="PPR"/>
    <property type="match status" value="4"/>
</dbReference>
<dbReference type="InterPro" id="IPR046960">
    <property type="entry name" value="PPR_At4g14850-like_plant"/>
</dbReference>
<dbReference type="NCBIfam" id="TIGR00756">
    <property type="entry name" value="PPR"/>
    <property type="match status" value="3"/>
</dbReference>
<feature type="repeat" description="PPR" evidence="19">
    <location>
        <begin position="820"/>
        <end position="854"/>
    </location>
</feature>
<evidence type="ECO:0000256" key="18">
    <source>
        <dbReference type="ARBA" id="ARBA00053902"/>
    </source>
</evidence>
<evidence type="ECO:0000256" key="8">
    <source>
        <dbReference type="ARBA" id="ARBA00022801"/>
    </source>
</evidence>
<dbReference type="Proteomes" id="UP001154282">
    <property type="component" value="Unassembled WGS sequence"/>
</dbReference>
<protein>
    <recommendedName>
        <fullName evidence="16">phosphatidylglycerophosphatase</fullName>
        <ecNumber evidence="16">3.1.3.27</ecNumber>
    </recommendedName>
</protein>
<comment type="catalytic activity">
    <reaction evidence="17">
        <text>a 1,2-diacyl-sn-glycero-3-phospho-(1'-sn-glycero-3'-phosphate) + H2O = a 1,2-diacyl-sn-glycero-3-phospho-(1'-sn-glycerol) + phosphate</text>
        <dbReference type="Rhea" id="RHEA:33751"/>
        <dbReference type="ChEBI" id="CHEBI:15377"/>
        <dbReference type="ChEBI" id="CHEBI:43474"/>
        <dbReference type="ChEBI" id="CHEBI:60110"/>
        <dbReference type="ChEBI" id="CHEBI:64716"/>
        <dbReference type="EC" id="3.1.3.27"/>
    </reaction>
    <physiologicalReaction direction="left-to-right" evidence="17">
        <dbReference type="Rhea" id="RHEA:33752"/>
    </physiologicalReaction>
</comment>
<keyword evidence="10" id="KW-1133">Transmembrane helix</keyword>
<name>A0AAV0KAW8_9ROSI</name>
<evidence type="ECO:0000256" key="19">
    <source>
        <dbReference type="PROSITE-ProRule" id="PRU00708"/>
    </source>
</evidence>
<comment type="caution">
    <text evidence="22">The sequence shown here is derived from an EMBL/GenBank/DDBJ whole genome shotgun (WGS) entry which is preliminary data.</text>
</comment>
<keyword evidence="12" id="KW-0472">Membrane</keyword>
<feature type="repeat" description="PPR" evidence="19">
    <location>
        <begin position="717"/>
        <end position="751"/>
    </location>
</feature>
<dbReference type="InterPro" id="IPR016130">
    <property type="entry name" value="Tyr_Pase_AS"/>
</dbReference>
<evidence type="ECO:0000259" key="20">
    <source>
        <dbReference type="PROSITE" id="PS50054"/>
    </source>
</evidence>
<evidence type="ECO:0000259" key="21">
    <source>
        <dbReference type="PROSITE" id="PS50056"/>
    </source>
</evidence>
<dbReference type="InterPro" id="IPR000387">
    <property type="entry name" value="Tyr_Pase_dom"/>
</dbReference>
<dbReference type="Pfam" id="PF12819">
    <property type="entry name" value="Malectin_like"/>
    <property type="match status" value="1"/>
</dbReference>
<dbReference type="PANTHER" id="PTHR47926:SF347">
    <property type="entry name" value="PENTATRICOPEPTIDE REPEAT-CONTAINING PROTEIN"/>
    <property type="match status" value="1"/>
</dbReference>
<dbReference type="FunFam" id="3.90.190.10:FF:000051">
    <property type="entry name" value="Dual specificity phosphatase domain protein"/>
    <property type="match status" value="1"/>
</dbReference>
<dbReference type="GO" id="GO:0004721">
    <property type="term" value="F:phosphoprotein phosphatase activity"/>
    <property type="evidence" value="ECO:0007669"/>
    <property type="project" value="UniProtKB-KW"/>
</dbReference>
<dbReference type="Pfam" id="PF13041">
    <property type="entry name" value="PPR_2"/>
    <property type="match status" value="2"/>
</dbReference>
<keyword evidence="4" id="KW-0444">Lipid biosynthesis</keyword>
<evidence type="ECO:0000256" key="11">
    <source>
        <dbReference type="ARBA" id="ARBA00023098"/>
    </source>
</evidence>
<dbReference type="InterPro" id="IPR044596">
    <property type="entry name" value="PTPMT1-like"/>
</dbReference>
<dbReference type="AlphaFoldDB" id="A0AAV0KAW8"/>
<dbReference type="FunFam" id="1.25.40.10:FF:000090">
    <property type="entry name" value="Pentatricopeptide repeat-containing protein, chloroplastic"/>
    <property type="match status" value="1"/>
</dbReference>
<dbReference type="InterPro" id="IPR020422">
    <property type="entry name" value="TYR_PHOSPHATASE_DUAL_dom"/>
</dbReference>
<dbReference type="Pfam" id="PF00782">
    <property type="entry name" value="DSPc"/>
    <property type="match status" value="1"/>
</dbReference>
<evidence type="ECO:0000256" key="7">
    <source>
        <dbReference type="ARBA" id="ARBA00022737"/>
    </source>
</evidence>
<dbReference type="GO" id="GO:0009451">
    <property type="term" value="P:RNA modification"/>
    <property type="evidence" value="ECO:0007669"/>
    <property type="project" value="InterPro"/>
</dbReference>
<evidence type="ECO:0000313" key="22">
    <source>
        <dbReference type="EMBL" id="CAI0417929.1"/>
    </source>
</evidence>
<dbReference type="GO" id="GO:0048364">
    <property type="term" value="P:root development"/>
    <property type="evidence" value="ECO:0007669"/>
    <property type="project" value="UniProtKB-ARBA"/>
</dbReference>
<keyword evidence="9" id="KW-0904">Protein phosphatase</keyword>
<dbReference type="InterPro" id="IPR000340">
    <property type="entry name" value="Dual-sp_phosphatase_cat-dom"/>
</dbReference>
<feature type="domain" description="Tyrosine-protein phosphatase" evidence="20">
    <location>
        <begin position="66"/>
        <end position="213"/>
    </location>
</feature>
<dbReference type="PANTHER" id="PTHR47926">
    <property type="entry name" value="PENTATRICOPEPTIDE REPEAT-CONTAINING PROTEIN"/>
    <property type="match status" value="1"/>
</dbReference>
<dbReference type="InterPro" id="IPR011990">
    <property type="entry name" value="TPR-like_helical_dom_sf"/>
</dbReference>
<keyword evidence="6" id="KW-0732">Signal</keyword>
<proteinExistence type="inferred from homology"/>
<keyword evidence="14" id="KW-1208">Phospholipid metabolism</keyword>
<keyword evidence="8" id="KW-0378">Hydrolase</keyword>
<evidence type="ECO:0000256" key="9">
    <source>
        <dbReference type="ARBA" id="ARBA00022912"/>
    </source>
</evidence>
<accession>A0AAV0KAW8</accession>
<evidence type="ECO:0000256" key="5">
    <source>
        <dbReference type="ARBA" id="ARBA00022692"/>
    </source>
</evidence>
<dbReference type="Pfam" id="PF20431">
    <property type="entry name" value="E_motif"/>
    <property type="match status" value="1"/>
</dbReference>
<dbReference type="GO" id="GO:0016020">
    <property type="term" value="C:membrane"/>
    <property type="evidence" value="ECO:0007669"/>
    <property type="project" value="UniProtKB-SubCell"/>
</dbReference>
<keyword evidence="5" id="KW-0812">Transmembrane</keyword>
<comment type="subcellular location">
    <subcellularLocation>
        <location evidence="1">Membrane</location>
        <topology evidence="1">Single-pass membrane protein</topology>
    </subcellularLocation>
</comment>
<dbReference type="EMBL" id="CAMGYJ010000005">
    <property type="protein sequence ID" value="CAI0417929.1"/>
    <property type="molecule type" value="Genomic_DNA"/>
</dbReference>
<gene>
    <name evidence="22" type="ORF">LITE_LOCUS17491</name>
</gene>
<evidence type="ECO:0000256" key="10">
    <source>
        <dbReference type="ARBA" id="ARBA00022989"/>
    </source>
</evidence>
<keyword evidence="23" id="KW-1185">Reference proteome</keyword>
<evidence type="ECO:0000256" key="3">
    <source>
        <dbReference type="ARBA" id="ARBA00008601"/>
    </source>
</evidence>
<keyword evidence="7" id="KW-0677">Repeat</keyword>
<dbReference type="GO" id="GO:0008654">
    <property type="term" value="P:phospholipid biosynthetic process"/>
    <property type="evidence" value="ECO:0007669"/>
    <property type="project" value="UniProtKB-KW"/>
</dbReference>
<evidence type="ECO:0000256" key="15">
    <source>
        <dbReference type="ARBA" id="ARBA00024192"/>
    </source>
</evidence>
<dbReference type="InterPro" id="IPR024788">
    <property type="entry name" value="Malectin-like_Carb-bd_dom"/>
</dbReference>
<evidence type="ECO:0000256" key="4">
    <source>
        <dbReference type="ARBA" id="ARBA00022516"/>
    </source>
</evidence>
<dbReference type="EC" id="3.1.3.27" evidence="16"/>
<evidence type="ECO:0000313" key="23">
    <source>
        <dbReference type="Proteomes" id="UP001154282"/>
    </source>
</evidence>
<evidence type="ECO:0000256" key="17">
    <source>
        <dbReference type="ARBA" id="ARBA00050944"/>
    </source>
</evidence>
<dbReference type="InterPro" id="IPR029021">
    <property type="entry name" value="Prot-tyrosine_phosphatase-like"/>
</dbReference>
<evidence type="ECO:0000256" key="16">
    <source>
        <dbReference type="ARBA" id="ARBA00024224"/>
    </source>
</evidence>
<evidence type="ECO:0000256" key="1">
    <source>
        <dbReference type="ARBA" id="ARBA00004167"/>
    </source>
</evidence>
<keyword evidence="13" id="KW-0594">Phospholipid biosynthesis</keyword>
<dbReference type="PROSITE" id="PS50054">
    <property type="entry name" value="TYR_PHOSPHATASE_DUAL"/>
    <property type="match status" value="1"/>
</dbReference>
<reference evidence="22" key="1">
    <citation type="submission" date="2022-08" db="EMBL/GenBank/DDBJ databases">
        <authorList>
            <person name="Gutierrez-Valencia J."/>
        </authorList>
    </citation>
    <scope>NUCLEOTIDE SEQUENCE</scope>
</reference>
<comment type="function">
    <text evidence="18">Exhibits phosphatidylglycerophosphate phosphatase activity. Involved in root growth and columella cells organization. May possess protein phosphatase activity.</text>
</comment>
<dbReference type="CDD" id="cd14524">
    <property type="entry name" value="PTPMT1"/>
    <property type="match status" value="1"/>
</dbReference>
<dbReference type="GO" id="GO:0008962">
    <property type="term" value="F:phosphatidylglycerophosphatase activity"/>
    <property type="evidence" value="ECO:0007669"/>
    <property type="project" value="UniProtKB-EC"/>
</dbReference>
<sequence length="1104" mass="123585">MIIEEVKGDELGVVDRISEKDRIGGDGDLVVWDSKRVLIGAGARALFYPTLLYNVVRNKCQADFRWWDRVDEFILLGAVPFPTDVPCLKELGVRGVVTMNEPYETLVPTSLYYEYGIDHLVLPTRDYCFAPSLRDISRAVEFIHDNVMRGETTYVHCKAGRGRSTTVVLCYLVQHKHMTPDAAYKYVKSIRPRVLLAPAQRQAVQEFYHLHMNTHSLYGSLRSLILKAPRQSLDLFLSKDLVKFDDSSVVLVTESDLDGYDPRLVSTPMKSEVWADLSVVYGVRVAGQAVLARISCMWLRCGAHHQKFVGEEQLSRKSSCSISRDQLGEYQIAKWCISVIRLYKIDNKLIRLSSGNTTWLADRYYTGGSATVVSEPLHFRHPQEKTLRYFPLSSGKKNCYILPLPSGRYYFRTFTVYDNYDGKSHSPSFDASVEGTLVFSWRAPWPESLARDGAYSDLFAFVKDGEADVCFYSIATDPPVIGSLEIRQVDPLSYTAGDLGDRFILVNYGRLSYGSDQWGPGFTNERQMHGSAVVSAGSSTFLSKKHQCLALLKLCSSIKHLYQLHAQIQICGLQSDSFLATELIRVCSLSSRKNLNHARTILSRLANPPPAAWNLLIRGYSSSDDPRGTILLFRQMLRGGITPNNLTFPFVLNACASSSSSSCSAEIKEGEQVHAHVAKSALDCSDVYVGNNLIHFYGSCKRVSRARKVFDKMPERSVVSWNAVITACVGCSSTEDAIWYFREMKGSGFEPDEATMVVMLSLCAEVGNLGLGKLIHSQVIEQGMGLTHQLGTALVDMYSKAGNLVYAMSIFESMEEKRRNAWTWSAMILGLAQHGFAKQALLLFRRMISSTSSSIQPNYVTFLGVLSACSHAGLVQEGFNYFHEMQHKYGIKPTAVHYGAMVDILARAGYLKEAYEFASSMPCRRDPIVWRTLLGACRGRNCGGSDGELVEEVRRRLLELEPRRSGNLVMVANLYAGAGMWERVEDVRKGMRDGGLKTRGGESWIELGGSVLQFFSGCGLEEWAEEMNRVLIGLDLHVRMLQAVLEFYHLHVKTYGLYSSLRSIILKAPRQSLDLILSKDLVKFDDCSVVLQNQISMDVTQALY</sequence>
<evidence type="ECO:0000256" key="2">
    <source>
        <dbReference type="ARBA" id="ARBA00005189"/>
    </source>
</evidence>
<comment type="pathway">
    <text evidence="15">Phospholipid metabolism; phosphatidylglycerol biosynthesis; phosphatidylglycerol from CDP-diacylglycerol: step 2/2.</text>
</comment>
<comment type="pathway">
    <text evidence="2">Lipid metabolism.</text>
</comment>